<proteinExistence type="predicted"/>
<protein>
    <submittedName>
        <fullName evidence="1">Uncharacterized protein</fullName>
    </submittedName>
</protein>
<accession>A0A5B7J4M3</accession>
<comment type="caution">
    <text evidence="1">The sequence shown here is derived from an EMBL/GenBank/DDBJ whole genome shotgun (WGS) entry which is preliminary data.</text>
</comment>
<evidence type="ECO:0000313" key="2">
    <source>
        <dbReference type="Proteomes" id="UP000324222"/>
    </source>
</evidence>
<dbReference type="EMBL" id="VSRR010078047">
    <property type="protein sequence ID" value="MPC88517.1"/>
    <property type="molecule type" value="Genomic_DNA"/>
</dbReference>
<gene>
    <name evidence="1" type="ORF">E2C01_083423</name>
</gene>
<dbReference type="Proteomes" id="UP000324222">
    <property type="component" value="Unassembled WGS sequence"/>
</dbReference>
<name>A0A5B7J4M3_PORTR</name>
<organism evidence="1 2">
    <name type="scientific">Portunus trituberculatus</name>
    <name type="common">Swimming crab</name>
    <name type="synonym">Neptunus trituberculatus</name>
    <dbReference type="NCBI Taxonomy" id="210409"/>
    <lineage>
        <taxon>Eukaryota</taxon>
        <taxon>Metazoa</taxon>
        <taxon>Ecdysozoa</taxon>
        <taxon>Arthropoda</taxon>
        <taxon>Crustacea</taxon>
        <taxon>Multicrustacea</taxon>
        <taxon>Malacostraca</taxon>
        <taxon>Eumalacostraca</taxon>
        <taxon>Eucarida</taxon>
        <taxon>Decapoda</taxon>
        <taxon>Pleocyemata</taxon>
        <taxon>Brachyura</taxon>
        <taxon>Eubrachyura</taxon>
        <taxon>Portunoidea</taxon>
        <taxon>Portunidae</taxon>
        <taxon>Portuninae</taxon>
        <taxon>Portunus</taxon>
    </lineage>
</organism>
<sequence length="159" mass="16631">MEQLGTVIDERRGADCGIPSPTVYQARRGEVLARRLFQHCWIGCGYGNVQMLGSLLVVIVAVASGSGMHFSYDGTPLADGVMMGGAVSSSGDVNVASFRQKNFVPGLASSVFPQTFPVVSPVLPPPAPALPGAAHRGARAGRVPLFDRVTTPLSLPVSR</sequence>
<keyword evidence="2" id="KW-1185">Reference proteome</keyword>
<evidence type="ECO:0000313" key="1">
    <source>
        <dbReference type="EMBL" id="MPC88517.1"/>
    </source>
</evidence>
<reference evidence="1 2" key="1">
    <citation type="submission" date="2019-05" db="EMBL/GenBank/DDBJ databases">
        <title>Another draft genome of Portunus trituberculatus and its Hox gene families provides insights of decapod evolution.</title>
        <authorList>
            <person name="Jeong J.-H."/>
            <person name="Song I."/>
            <person name="Kim S."/>
            <person name="Choi T."/>
            <person name="Kim D."/>
            <person name="Ryu S."/>
            <person name="Kim W."/>
        </authorList>
    </citation>
    <scope>NUCLEOTIDE SEQUENCE [LARGE SCALE GENOMIC DNA]</scope>
    <source>
        <tissue evidence="1">Muscle</tissue>
    </source>
</reference>
<dbReference type="AlphaFoldDB" id="A0A5B7J4M3"/>